<comment type="caution">
    <text evidence="1">The sequence shown here is derived from an EMBL/GenBank/DDBJ whole genome shotgun (WGS) entry which is preliminary data.</text>
</comment>
<dbReference type="Proteomes" id="UP001055811">
    <property type="component" value="Linkage Group LG04"/>
</dbReference>
<reference evidence="1 2" key="2">
    <citation type="journal article" date="2022" name="Mol. Ecol. Resour.">
        <title>The genomes of chicory, endive, great burdock and yacon provide insights into Asteraceae paleo-polyploidization history and plant inulin production.</title>
        <authorList>
            <person name="Fan W."/>
            <person name="Wang S."/>
            <person name="Wang H."/>
            <person name="Wang A."/>
            <person name="Jiang F."/>
            <person name="Liu H."/>
            <person name="Zhao H."/>
            <person name="Xu D."/>
            <person name="Zhang Y."/>
        </authorList>
    </citation>
    <scope>NUCLEOTIDE SEQUENCE [LARGE SCALE GENOMIC DNA]</scope>
    <source>
        <strain evidence="2">cv. Punajuju</strain>
        <tissue evidence="1">Leaves</tissue>
    </source>
</reference>
<gene>
    <name evidence="1" type="ORF">L2E82_24408</name>
</gene>
<dbReference type="EMBL" id="CM042012">
    <property type="protein sequence ID" value="KAI3752391.1"/>
    <property type="molecule type" value="Genomic_DNA"/>
</dbReference>
<accession>A0ACB9E0Z6</accession>
<evidence type="ECO:0000313" key="1">
    <source>
        <dbReference type="EMBL" id="KAI3752391.1"/>
    </source>
</evidence>
<reference evidence="2" key="1">
    <citation type="journal article" date="2022" name="Mol. Ecol. Resour.">
        <title>The genomes of chicory, endive, great burdock and yacon provide insights into Asteraceae palaeo-polyploidization history and plant inulin production.</title>
        <authorList>
            <person name="Fan W."/>
            <person name="Wang S."/>
            <person name="Wang H."/>
            <person name="Wang A."/>
            <person name="Jiang F."/>
            <person name="Liu H."/>
            <person name="Zhao H."/>
            <person name="Xu D."/>
            <person name="Zhang Y."/>
        </authorList>
    </citation>
    <scope>NUCLEOTIDE SEQUENCE [LARGE SCALE GENOMIC DNA]</scope>
    <source>
        <strain evidence="2">cv. Punajuju</strain>
    </source>
</reference>
<organism evidence="1 2">
    <name type="scientific">Cichorium intybus</name>
    <name type="common">Chicory</name>
    <dbReference type="NCBI Taxonomy" id="13427"/>
    <lineage>
        <taxon>Eukaryota</taxon>
        <taxon>Viridiplantae</taxon>
        <taxon>Streptophyta</taxon>
        <taxon>Embryophyta</taxon>
        <taxon>Tracheophyta</taxon>
        <taxon>Spermatophyta</taxon>
        <taxon>Magnoliopsida</taxon>
        <taxon>eudicotyledons</taxon>
        <taxon>Gunneridae</taxon>
        <taxon>Pentapetalae</taxon>
        <taxon>asterids</taxon>
        <taxon>campanulids</taxon>
        <taxon>Asterales</taxon>
        <taxon>Asteraceae</taxon>
        <taxon>Cichorioideae</taxon>
        <taxon>Cichorieae</taxon>
        <taxon>Cichoriinae</taxon>
        <taxon>Cichorium</taxon>
    </lineage>
</organism>
<evidence type="ECO:0000313" key="2">
    <source>
        <dbReference type="Proteomes" id="UP001055811"/>
    </source>
</evidence>
<name>A0ACB9E0Z6_CICIN</name>
<sequence length="134" mass="15047">MDLLHAQKENDSNTKALTLVFVETKKGVDSLEYWLYSNGFPTTIIHGDRSQPFHICVFAFHVMFGGLAFIIRKREKRRLRYGCLDLSQGYEIIDAAKTQLEAECPGVVSCADILPIAARDSVLLEHTHLGQQPA</sequence>
<proteinExistence type="predicted"/>
<keyword evidence="2" id="KW-1185">Reference proteome</keyword>
<protein>
    <submittedName>
        <fullName evidence="1">Uncharacterized protein</fullName>
    </submittedName>
</protein>